<dbReference type="GO" id="GO:0051287">
    <property type="term" value="F:NAD binding"/>
    <property type="evidence" value="ECO:0007669"/>
    <property type="project" value="InterPro"/>
</dbReference>
<dbReference type="KEGG" id="ble:BleG1_3331"/>
<dbReference type="Gene3D" id="3.40.50.720">
    <property type="entry name" value="NAD(P)-binding Rossmann-like Domain"/>
    <property type="match status" value="2"/>
</dbReference>
<sequence>MTHIFISGEIPVSGYEALKTYSVNVYQNEGVISEDDLIKGVREATALLCPLSTKVTRKVIESAPSLKIIANYGAGFDNIDVVAAKERGIVVTNTPKVSTDATAELTLGLMLSLMRRIPEGDQLCRTVGFNGWAPLFFLGRELKGKTLGIVGYGKIGQAVAKRAQAFGMNILYTARAKKETENDINYRPFNQLIQEADIVSIHTAYSKETHHLFKEETFKQMKNSAILLNVSRGPVVHEEALVHALKQKEIAGAALDVFEKEPLIHEELKTLANVVLTPHIGNATVETREEMARLAAGNIISYLEEGMALTPIG</sequence>
<dbReference type="Pfam" id="PF00389">
    <property type="entry name" value="2-Hacid_dh"/>
    <property type="match status" value="1"/>
</dbReference>
<dbReference type="PANTHER" id="PTHR42789:SF1">
    <property type="entry name" value="D-ISOMER SPECIFIC 2-HYDROXYACID DEHYDROGENASE FAMILY PROTEIN (AFU_ORTHOLOGUE AFUA_6G10090)"/>
    <property type="match status" value="1"/>
</dbReference>
<proteinExistence type="inferred from homology"/>
<evidence type="ECO:0000313" key="8">
    <source>
        <dbReference type="Proteomes" id="UP000027142"/>
    </source>
</evidence>
<organism evidence="7 8">
    <name type="scientific">Shouchella lehensis G1</name>
    <dbReference type="NCBI Taxonomy" id="1246626"/>
    <lineage>
        <taxon>Bacteria</taxon>
        <taxon>Bacillati</taxon>
        <taxon>Bacillota</taxon>
        <taxon>Bacilli</taxon>
        <taxon>Bacillales</taxon>
        <taxon>Bacillaceae</taxon>
        <taxon>Shouchella</taxon>
    </lineage>
</organism>
<evidence type="ECO:0000256" key="1">
    <source>
        <dbReference type="ARBA" id="ARBA00005854"/>
    </source>
</evidence>
<gene>
    <name evidence="7" type="ORF">BleG1_3331</name>
</gene>
<dbReference type="InterPro" id="IPR006139">
    <property type="entry name" value="D-isomer_2_OHA_DH_cat_dom"/>
</dbReference>
<dbReference type="PATRIC" id="fig|1246626.3.peg.3308"/>
<dbReference type="eggNOG" id="COG1052">
    <property type="taxonomic scope" value="Bacteria"/>
</dbReference>
<dbReference type="InterPro" id="IPR036291">
    <property type="entry name" value="NAD(P)-bd_dom_sf"/>
</dbReference>
<dbReference type="SUPFAM" id="SSF52283">
    <property type="entry name" value="Formate/glycerate dehydrogenase catalytic domain-like"/>
    <property type="match status" value="1"/>
</dbReference>
<dbReference type="Pfam" id="PF02826">
    <property type="entry name" value="2-Hacid_dh_C"/>
    <property type="match status" value="1"/>
</dbReference>
<keyword evidence="3" id="KW-0520">NAD</keyword>
<keyword evidence="8" id="KW-1185">Reference proteome</keyword>
<dbReference type="RefSeq" id="WP_038483296.1">
    <property type="nucleotide sequence ID" value="NZ_CP003923.1"/>
</dbReference>
<dbReference type="InterPro" id="IPR006140">
    <property type="entry name" value="D-isomer_DH_NAD-bd"/>
</dbReference>
<accession>A0A060M5Q0</accession>
<evidence type="ECO:0000256" key="2">
    <source>
        <dbReference type="ARBA" id="ARBA00023002"/>
    </source>
</evidence>
<dbReference type="FunFam" id="3.40.50.720:FF:000203">
    <property type="entry name" value="D-3-phosphoglycerate dehydrogenase (SerA)"/>
    <property type="match status" value="1"/>
</dbReference>
<dbReference type="OrthoDB" id="9805416at2"/>
<dbReference type="SUPFAM" id="SSF51735">
    <property type="entry name" value="NAD(P)-binding Rossmann-fold domains"/>
    <property type="match status" value="1"/>
</dbReference>
<dbReference type="InterPro" id="IPR050857">
    <property type="entry name" value="D-2-hydroxyacid_DH"/>
</dbReference>
<dbReference type="EMBL" id="CP003923">
    <property type="protein sequence ID" value="AIC95878.1"/>
    <property type="molecule type" value="Genomic_DNA"/>
</dbReference>
<dbReference type="HOGENOM" id="CLU_019796_1_2_9"/>
<feature type="domain" description="D-isomer specific 2-hydroxyacid dehydrogenase catalytic" evidence="5">
    <location>
        <begin position="11"/>
        <end position="307"/>
    </location>
</feature>
<dbReference type="AlphaFoldDB" id="A0A060M5Q0"/>
<name>A0A060M5Q0_9BACI</name>
<evidence type="ECO:0000256" key="3">
    <source>
        <dbReference type="ARBA" id="ARBA00023027"/>
    </source>
</evidence>
<feature type="domain" description="D-isomer specific 2-hydroxyacid dehydrogenase NAD-binding" evidence="6">
    <location>
        <begin position="107"/>
        <end position="281"/>
    </location>
</feature>
<dbReference type="PANTHER" id="PTHR42789">
    <property type="entry name" value="D-ISOMER SPECIFIC 2-HYDROXYACID DEHYDROGENASE FAMILY PROTEIN (AFU_ORTHOLOGUE AFUA_6G10090)"/>
    <property type="match status" value="1"/>
</dbReference>
<evidence type="ECO:0000313" key="7">
    <source>
        <dbReference type="EMBL" id="AIC95878.1"/>
    </source>
</evidence>
<evidence type="ECO:0000256" key="4">
    <source>
        <dbReference type="RuleBase" id="RU003719"/>
    </source>
</evidence>
<keyword evidence="2 4" id="KW-0560">Oxidoreductase</keyword>
<dbReference type="GO" id="GO:0016616">
    <property type="term" value="F:oxidoreductase activity, acting on the CH-OH group of donors, NAD or NADP as acceptor"/>
    <property type="evidence" value="ECO:0007669"/>
    <property type="project" value="InterPro"/>
</dbReference>
<dbReference type="Proteomes" id="UP000027142">
    <property type="component" value="Chromosome"/>
</dbReference>
<dbReference type="STRING" id="1246626.BleG1_3331"/>
<comment type="similarity">
    <text evidence="1 4">Belongs to the D-isomer specific 2-hydroxyacid dehydrogenase family.</text>
</comment>
<evidence type="ECO:0000259" key="6">
    <source>
        <dbReference type="Pfam" id="PF02826"/>
    </source>
</evidence>
<evidence type="ECO:0000259" key="5">
    <source>
        <dbReference type="Pfam" id="PF00389"/>
    </source>
</evidence>
<reference evidence="7 8" key="1">
    <citation type="journal article" date="2014" name="Gene">
        <title>A comparative genomic analysis of the alkalitolerant soil bacterium Bacillus lehensis G1.</title>
        <authorList>
            <person name="Noor Y.M."/>
            <person name="Samsulrizal N.H."/>
            <person name="Jema'on N.A."/>
            <person name="Low K.O."/>
            <person name="Ramli A.N."/>
            <person name="Alias N.I."/>
            <person name="Damis S.I."/>
            <person name="Fuzi S.F."/>
            <person name="Isa M.N."/>
            <person name="Murad A.M."/>
            <person name="Raih M.F."/>
            <person name="Bakar F.D."/>
            <person name="Najimudin N."/>
            <person name="Mahadi N.M."/>
            <person name="Illias R.M."/>
        </authorList>
    </citation>
    <scope>NUCLEOTIDE SEQUENCE [LARGE SCALE GENOMIC DNA]</scope>
    <source>
        <strain evidence="7 8">G1</strain>
    </source>
</reference>
<protein>
    <submittedName>
        <fullName evidence="7">2-hydroxyacid dehydrogenase</fullName>
    </submittedName>
</protein>